<dbReference type="SUPFAM" id="SSF48371">
    <property type="entry name" value="ARM repeat"/>
    <property type="match status" value="1"/>
</dbReference>
<sequence length="1658" mass="187962">MDQDAHMKRIIENLSSDLNTLSSETKRKFASVKDASEGCLLKLRQVSNQKTNLYKIMCESSPEIIRPLTLGCETKQPKIIQICLTSVQKVIEARILNQNSASMLINTLWTLTDAGLEELKVLQTIILLVTTTDVVKHQLLAKTLTIGLRIAASKDQILMNTATAMLSQMITKVFERVVIENKSINQANQNNLKPVDFDQLKVLSKEPPSWMNESAQDAYMLLQDIYLLLNSDQSLWLINISEINKPFGLEILKSILVRYPEIFFYKPEMSFILKERICPLLIKLFSPSTKTKPTGSNANSPSSPPSSQTSSQNQQDQKNFTIVSRLIRIIYVLVKNYFDLLITESEIFLSLLTKFLDNDRPLWQKALSIEVFHKISTEPTLIEQLVLNYDMKQQPEKLFYTIINSISLFMQSLFLNSTNSNQNQQIQQQNTNSSNTQQFSYQISSAQPSFIFKDTNLQLLYPYTSGQIKSLYLEGSDKLEIPYFPDGYLLSIGFSTLQELCKTIQLIIEQNLNQYLNSQNGIPLKRFHFTQEHVKESKNLSLCLELMNSSSNSLLFIYNLLLDTSLDETVTEQILKSLKILIHVTSVLNLNTQRDSFVTCICKSALPFNYTQYVLNLKLLGESGNYRSEQADKQSQIVAVGSSLSQNSPPQLYITAKNLLTMKSILNMANLYSELLGSSWYILLNTLQHLTWTLGLKPTIGSNGALKHINASPVQTDTSMIFTAVQTDIAFICNLLTKLFESTRLISDQALEDVIDSLLKLSIECSDMAYLKNEPCLFPISKLYETIISNLNRLDLFWENITRHFLCGCKHTSVKYREWCVDSICNLIRATFNYKYSNNTSESNKISRDIILQPLDELSNIQFNDVRQKQIECTLSILRLMGQHLNESWPVCLNIIGAIQKEHTDILVRSAFQCLQLVVTDFLSMIKAQYLSLVINVVAKFGSQEQDLNISLTAIVLLWNISDFMFQRSDELNKDLKLSESDSIESIWMVLYSRLGNLCVDPRPAVRKSACQTLFCTISSHGSVLNVDLHWKDLVWTVLFPLLEQVRHFTNTASRERDKLVNHPNFLMHHSRDTAEKQWAETSVLTLSGVTRVFNSKYSVLMKLSNGEFHKMWLFLLGIIENLALSKNSEISSSALRGFHELLGSHNYFSSASSFGQGSNSAQSVAAAAAAATVILPNSGSEKSDSSSNIAIKNLDISEWLAAWKTWLNIGNTLSSSMSIPEYWPPPGQTFLTCYVDLVFVIVDKLAPTSKFTTKDFENFSIILDKLLSIPVLSSDYSSFILMQTDTNLIPLQNSSLNTLKNFIKLFKTSDPSFQNTFISLVFQRLLSFVLFACYNNNTQTNNERSGKPNEIVNVNYVPFGERALIMVTNLYEETASHESVIENCILKSIIQTLYVPLSLKYSCPNPSTWKLSIECLFKILKKALPITFKRSKNFDTMWLDLANTFEDFLFSKNVSTNDLPLETIQKDELIDCQVIDLIGNDILTHASQVPQQFVQKILSILNRGSIYSNTFENFLDLDSSRKLREEFSKSCFETLLRFSFVNTNESSNDANLTRMALTSMLNRCREIIQKYSHDERLNGTIPLPKARTNEMIGVLKALCTLMSALKKAPKDSIQPSIWNQVIGLYPSLVECTSSPSTQICGSVKEALHHYFSLLKAP</sequence>
<feature type="compositionally biased region" description="Low complexity" evidence="5">
    <location>
        <begin position="296"/>
        <end position="315"/>
    </location>
</feature>
<gene>
    <name evidence="10" type="ORF">OXX778_LOCUS1160</name>
</gene>
<evidence type="ECO:0000259" key="6">
    <source>
        <dbReference type="Pfam" id="PF09324"/>
    </source>
</evidence>
<evidence type="ECO:0000256" key="5">
    <source>
        <dbReference type="SAM" id="MobiDB-lite"/>
    </source>
</evidence>
<evidence type="ECO:0000313" key="11">
    <source>
        <dbReference type="Proteomes" id="UP000663879"/>
    </source>
</evidence>
<evidence type="ECO:0000256" key="2">
    <source>
        <dbReference type="ARBA" id="ARBA00017134"/>
    </source>
</evidence>
<dbReference type="Pfam" id="PF09324">
    <property type="entry name" value="Sec7-like_HDS"/>
    <property type="match status" value="1"/>
</dbReference>
<comment type="caution">
    <text evidence="10">The sequence shown here is derived from an EMBL/GenBank/DDBJ whole genome shotgun (WGS) entry which is preliminary data.</text>
</comment>
<keyword evidence="4" id="KW-0653">Protein transport</keyword>
<dbReference type="PANTHER" id="PTHR10663">
    <property type="entry name" value="GUANYL-NUCLEOTIDE EXCHANGE FACTOR"/>
    <property type="match status" value="1"/>
</dbReference>
<evidence type="ECO:0000259" key="9">
    <source>
        <dbReference type="Pfam" id="PF16213"/>
    </source>
</evidence>
<protein>
    <recommendedName>
        <fullName evidence="2">Protein MON2 homolog</fullName>
    </recommendedName>
</protein>
<proteinExistence type="inferred from homology"/>
<evidence type="ECO:0000313" key="10">
    <source>
        <dbReference type="EMBL" id="CAF0712031.1"/>
    </source>
</evidence>
<evidence type="ECO:0000259" key="8">
    <source>
        <dbReference type="Pfam" id="PF16206"/>
    </source>
</evidence>
<dbReference type="Pfam" id="PF16206">
    <property type="entry name" value="Mon2_C"/>
    <property type="match status" value="1"/>
</dbReference>
<name>A0A813M6X0_9BILA</name>
<dbReference type="InterPro" id="IPR016024">
    <property type="entry name" value="ARM-type_fold"/>
</dbReference>
<feature type="region of interest" description="Disordered" evidence="5">
    <location>
        <begin position="290"/>
        <end position="316"/>
    </location>
</feature>
<dbReference type="PANTHER" id="PTHR10663:SF333">
    <property type="entry name" value="PROTEIN MON2 HOMOLOG"/>
    <property type="match status" value="1"/>
</dbReference>
<feature type="domain" description="Mon2/Sec7/BIG1-like dimerisation and cyclophilin-binding" evidence="9">
    <location>
        <begin position="6"/>
        <end position="180"/>
    </location>
</feature>
<accession>A0A813M6X0</accession>
<dbReference type="OrthoDB" id="294853at2759"/>
<dbReference type="Pfam" id="PF16213">
    <property type="entry name" value="DCB"/>
    <property type="match status" value="1"/>
</dbReference>
<keyword evidence="11" id="KW-1185">Reference proteome</keyword>
<evidence type="ECO:0000259" key="7">
    <source>
        <dbReference type="Pfam" id="PF12783"/>
    </source>
</evidence>
<keyword evidence="3" id="KW-0813">Transport</keyword>
<evidence type="ECO:0000256" key="4">
    <source>
        <dbReference type="ARBA" id="ARBA00022927"/>
    </source>
</evidence>
<reference evidence="10" key="1">
    <citation type="submission" date="2021-02" db="EMBL/GenBank/DDBJ databases">
        <authorList>
            <person name="Nowell W R."/>
        </authorList>
    </citation>
    <scope>NUCLEOTIDE SEQUENCE</scope>
    <source>
        <strain evidence="10">Ploen Becks lab</strain>
    </source>
</reference>
<dbReference type="InterPro" id="IPR032691">
    <property type="entry name" value="Mon2/Sec7/BIG1-like_HUS"/>
</dbReference>
<dbReference type="GO" id="GO:0015031">
    <property type="term" value="P:protein transport"/>
    <property type="evidence" value="ECO:0007669"/>
    <property type="project" value="UniProtKB-KW"/>
</dbReference>
<dbReference type="InterPro" id="IPR032817">
    <property type="entry name" value="Mon2_C"/>
</dbReference>
<feature type="domain" description="Mon2 C-terminal" evidence="8">
    <location>
        <begin position="920"/>
        <end position="1658"/>
    </location>
</feature>
<dbReference type="Pfam" id="PF12783">
    <property type="entry name" value="Sec7-like_HUS"/>
    <property type="match status" value="1"/>
</dbReference>
<dbReference type="Proteomes" id="UP000663879">
    <property type="component" value="Unassembled WGS sequence"/>
</dbReference>
<feature type="domain" description="Mon2/Sec7/BIG1-like HDS" evidence="6">
    <location>
        <begin position="851"/>
        <end position="916"/>
    </location>
</feature>
<dbReference type="InterPro" id="IPR015403">
    <property type="entry name" value="Mon2/Sec7/BIG1-like_HDS"/>
</dbReference>
<feature type="domain" description="Mon2/Sec7/BIG1-like HUS" evidence="7">
    <location>
        <begin position="215"/>
        <end position="394"/>
    </location>
</feature>
<evidence type="ECO:0000256" key="3">
    <source>
        <dbReference type="ARBA" id="ARBA00022448"/>
    </source>
</evidence>
<dbReference type="EMBL" id="CAJNOC010000070">
    <property type="protein sequence ID" value="CAF0712031.1"/>
    <property type="molecule type" value="Genomic_DNA"/>
</dbReference>
<organism evidence="10 11">
    <name type="scientific">Brachionus calyciflorus</name>
    <dbReference type="NCBI Taxonomy" id="104777"/>
    <lineage>
        <taxon>Eukaryota</taxon>
        <taxon>Metazoa</taxon>
        <taxon>Spiralia</taxon>
        <taxon>Gnathifera</taxon>
        <taxon>Rotifera</taxon>
        <taxon>Eurotatoria</taxon>
        <taxon>Monogononta</taxon>
        <taxon>Pseudotrocha</taxon>
        <taxon>Ploima</taxon>
        <taxon>Brachionidae</taxon>
        <taxon>Brachionus</taxon>
    </lineage>
</organism>
<dbReference type="InterPro" id="IPR032629">
    <property type="entry name" value="DCB_dom"/>
</dbReference>
<evidence type="ECO:0000256" key="1">
    <source>
        <dbReference type="ARBA" id="ARBA00008144"/>
    </source>
</evidence>
<comment type="similarity">
    <text evidence="1">Belongs to the MON2 family.</text>
</comment>